<keyword evidence="1" id="KW-1133">Transmembrane helix</keyword>
<evidence type="ECO:0000313" key="4">
    <source>
        <dbReference type="Proteomes" id="UP000599074"/>
    </source>
</evidence>
<keyword evidence="4" id="KW-1185">Reference proteome</keyword>
<dbReference type="EMBL" id="BOON01000017">
    <property type="protein sequence ID" value="GII22185.1"/>
    <property type="molecule type" value="Genomic_DNA"/>
</dbReference>
<proteinExistence type="predicted"/>
<protein>
    <recommendedName>
        <fullName evidence="2">DUF6458 domain-containing protein</fullName>
    </recommendedName>
</protein>
<comment type="caution">
    <text evidence="3">The sequence shown here is derived from an EMBL/GenBank/DDBJ whole genome shotgun (WGS) entry which is preliminary data.</text>
</comment>
<gene>
    <name evidence="3" type="ORF">Pme01_17820</name>
</gene>
<keyword evidence="1" id="KW-0812">Transmembrane</keyword>
<dbReference type="Proteomes" id="UP000599074">
    <property type="component" value="Unassembled WGS sequence"/>
</dbReference>
<name>A0A8J3TIS4_9ACTN</name>
<evidence type="ECO:0000256" key="1">
    <source>
        <dbReference type="SAM" id="Phobius"/>
    </source>
</evidence>
<feature type="domain" description="DUF6458" evidence="2">
    <location>
        <begin position="1"/>
        <end position="62"/>
    </location>
</feature>
<evidence type="ECO:0000313" key="3">
    <source>
        <dbReference type="EMBL" id="GII22185.1"/>
    </source>
</evidence>
<accession>A0A8J3TIS4</accession>
<dbReference type="RefSeq" id="WP_239088099.1">
    <property type="nucleotide sequence ID" value="NZ_BOON01000017.1"/>
</dbReference>
<dbReference type="AlphaFoldDB" id="A0A8J3TIS4"/>
<sequence>MGIGGSIFLIAVGAIVAFGIRDQNVGPFDLNVIGWVLMLAGLAGLLTTMWIWNTRRRRVVAVSPGQRIERERIVEAPPREVVDEEGWAQSRPERPRY</sequence>
<reference evidence="3" key="1">
    <citation type="submission" date="2021-01" db="EMBL/GenBank/DDBJ databases">
        <title>Whole genome shotgun sequence of Planosporangium mesophilum NBRC 109066.</title>
        <authorList>
            <person name="Komaki H."/>
            <person name="Tamura T."/>
        </authorList>
    </citation>
    <scope>NUCLEOTIDE SEQUENCE</scope>
    <source>
        <strain evidence="3">NBRC 109066</strain>
    </source>
</reference>
<feature type="transmembrane region" description="Helical" evidence="1">
    <location>
        <begin position="32"/>
        <end position="52"/>
    </location>
</feature>
<organism evidence="3 4">
    <name type="scientific">Planosporangium mesophilum</name>
    <dbReference type="NCBI Taxonomy" id="689768"/>
    <lineage>
        <taxon>Bacteria</taxon>
        <taxon>Bacillati</taxon>
        <taxon>Actinomycetota</taxon>
        <taxon>Actinomycetes</taxon>
        <taxon>Micromonosporales</taxon>
        <taxon>Micromonosporaceae</taxon>
        <taxon>Planosporangium</taxon>
    </lineage>
</organism>
<dbReference type="Pfam" id="PF20059">
    <property type="entry name" value="DUF6458"/>
    <property type="match status" value="1"/>
</dbReference>
<keyword evidence="1" id="KW-0472">Membrane</keyword>
<dbReference type="InterPro" id="IPR045597">
    <property type="entry name" value="DUF6458"/>
</dbReference>
<evidence type="ECO:0000259" key="2">
    <source>
        <dbReference type="Pfam" id="PF20059"/>
    </source>
</evidence>